<dbReference type="GO" id="GO:0045596">
    <property type="term" value="P:negative regulation of cell differentiation"/>
    <property type="evidence" value="ECO:0007669"/>
    <property type="project" value="UniProtKB-ARBA"/>
</dbReference>
<dbReference type="GO" id="GO:0048513">
    <property type="term" value="P:animal organ development"/>
    <property type="evidence" value="ECO:0007669"/>
    <property type="project" value="UniProtKB-ARBA"/>
</dbReference>
<dbReference type="InterPro" id="IPR011598">
    <property type="entry name" value="bHLH_dom"/>
</dbReference>
<reference evidence="16" key="2">
    <citation type="submission" date="2025-09" db="UniProtKB">
        <authorList>
            <consortium name="Ensembl"/>
        </authorList>
    </citation>
    <scope>IDENTIFICATION</scope>
</reference>
<dbReference type="GO" id="GO:0046983">
    <property type="term" value="F:protein dimerization activity"/>
    <property type="evidence" value="ECO:0007669"/>
    <property type="project" value="InterPro"/>
</dbReference>
<dbReference type="OMA" id="LSHCEVQ"/>
<keyword evidence="17" id="KW-1185">Reference proteome</keyword>
<dbReference type="SMART" id="SM00353">
    <property type="entry name" value="HLH"/>
    <property type="match status" value="1"/>
</dbReference>
<dbReference type="GO" id="GO:0007399">
    <property type="term" value="P:nervous system development"/>
    <property type="evidence" value="ECO:0007669"/>
    <property type="project" value="UniProtKB-KW"/>
</dbReference>
<comment type="function">
    <text evidence="11">Transcriptional repressor of genes that require a bHLH protein for their transcription. Plays an important role as neurogenesis negative regulator.</text>
</comment>
<organism evidence="16 17">
    <name type="scientific">Salvator merianae</name>
    <name type="common">Argentine black and white tegu</name>
    <name type="synonym">Tupinambis merianae</name>
    <dbReference type="NCBI Taxonomy" id="96440"/>
    <lineage>
        <taxon>Eukaryota</taxon>
        <taxon>Metazoa</taxon>
        <taxon>Chordata</taxon>
        <taxon>Craniata</taxon>
        <taxon>Vertebrata</taxon>
        <taxon>Euteleostomi</taxon>
        <taxon>Lepidosauria</taxon>
        <taxon>Squamata</taxon>
        <taxon>Bifurcata</taxon>
        <taxon>Unidentata</taxon>
        <taxon>Episquamata</taxon>
        <taxon>Laterata</taxon>
        <taxon>Teiioidea</taxon>
        <taxon>Teiidae</taxon>
        <taxon>Salvator</taxon>
    </lineage>
</organism>
<dbReference type="PROSITE" id="PS51054">
    <property type="entry name" value="ORANGE"/>
    <property type="match status" value="1"/>
</dbReference>
<evidence type="ECO:0000256" key="10">
    <source>
        <dbReference type="ARBA" id="ARBA00023791"/>
    </source>
</evidence>
<keyword evidence="5" id="KW-0524">Neurogenesis</keyword>
<evidence type="ECO:0000256" key="5">
    <source>
        <dbReference type="ARBA" id="ARBA00022902"/>
    </source>
</evidence>
<dbReference type="Pfam" id="PF00010">
    <property type="entry name" value="HLH"/>
    <property type="match status" value="1"/>
</dbReference>
<evidence type="ECO:0000313" key="16">
    <source>
        <dbReference type="Ensembl" id="ENSSMRP00000011405.1"/>
    </source>
</evidence>
<dbReference type="Proteomes" id="UP000694421">
    <property type="component" value="Unplaced"/>
</dbReference>
<dbReference type="CDD" id="cd11461">
    <property type="entry name" value="bHLH-O_HES5"/>
    <property type="match status" value="1"/>
</dbReference>
<keyword evidence="2" id="KW-0217">Developmental protein</keyword>
<evidence type="ECO:0000259" key="15">
    <source>
        <dbReference type="PROSITE" id="PS51054"/>
    </source>
</evidence>
<evidence type="ECO:0000256" key="12">
    <source>
        <dbReference type="ARBA" id="ARBA00072975"/>
    </source>
</evidence>
<proteinExistence type="predicted"/>
<evidence type="ECO:0000256" key="11">
    <source>
        <dbReference type="ARBA" id="ARBA00060201"/>
    </source>
</evidence>
<sequence>MAPSSVVFMAQNSLLTPKEKNKLRKPVVEKMRRDRINSSIEQLKILLEKEFQRHQPNSKLEKADILEMTVDYLKQQSQLQDKAEGLTHKDTELDFKEGYSRCLHEALQFMSLQKVHTETQAKLACHFQKKQLSRPDVITSHAVSKPSSPKNIHALWRPW</sequence>
<dbReference type="InterPro" id="IPR003650">
    <property type="entry name" value="Orange_dom"/>
</dbReference>
<dbReference type="InterPro" id="IPR050370">
    <property type="entry name" value="HES_HEY"/>
</dbReference>
<comment type="subunit">
    <text evidence="10">Transcription repression requires formation of a complex with a corepressor protein of the Groucho/TLE family.</text>
</comment>
<reference evidence="16" key="1">
    <citation type="submission" date="2025-08" db="UniProtKB">
        <authorList>
            <consortium name="Ensembl"/>
        </authorList>
    </citation>
    <scope>IDENTIFICATION</scope>
</reference>
<evidence type="ECO:0000256" key="6">
    <source>
        <dbReference type="ARBA" id="ARBA00023015"/>
    </source>
</evidence>
<protein>
    <recommendedName>
        <fullName evidence="12">Transcription factor HES-5</fullName>
    </recommendedName>
    <alternativeName>
        <fullName evidence="13">Hairy and enhancer of split 5</fullName>
    </alternativeName>
</protein>
<keyword evidence="8" id="KW-0804">Transcription</keyword>
<dbReference type="GO" id="GO:0030154">
    <property type="term" value="P:cell differentiation"/>
    <property type="evidence" value="ECO:0007669"/>
    <property type="project" value="UniProtKB-KW"/>
</dbReference>
<keyword evidence="3" id="KW-0678">Repressor</keyword>
<keyword evidence="7" id="KW-0238">DNA-binding</keyword>
<dbReference type="Ensembl" id="ENSSMRT00000013287.1">
    <property type="protein sequence ID" value="ENSSMRP00000011405.1"/>
    <property type="gene ID" value="ENSSMRG00000008967.1"/>
</dbReference>
<keyword evidence="9" id="KW-0539">Nucleus</keyword>
<evidence type="ECO:0000256" key="13">
    <source>
        <dbReference type="ARBA" id="ARBA00081413"/>
    </source>
</evidence>
<evidence type="ECO:0000256" key="4">
    <source>
        <dbReference type="ARBA" id="ARBA00022782"/>
    </source>
</evidence>
<dbReference type="PANTHER" id="PTHR10985">
    <property type="entry name" value="BASIC HELIX-LOOP-HELIX TRANSCRIPTION FACTOR, HES-RELATED"/>
    <property type="match status" value="1"/>
</dbReference>
<dbReference type="PROSITE" id="PS50888">
    <property type="entry name" value="BHLH"/>
    <property type="match status" value="1"/>
</dbReference>
<dbReference type="AlphaFoldDB" id="A0A8D0BQI7"/>
<evidence type="ECO:0000259" key="14">
    <source>
        <dbReference type="PROSITE" id="PS50888"/>
    </source>
</evidence>
<evidence type="ECO:0000256" key="2">
    <source>
        <dbReference type="ARBA" id="ARBA00022473"/>
    </source>
</evidence>
<evidence type="ECO:0000313" key="17">
    <source>
        <dbReference type="Proteomes" id="UP000694421"/>
    </source>
</evidence>
<dbReference type="GeneTree" id="ENSGT00940000163190"/>
<evidence type="ECO:0000256" key="7">
    <source>
        <dbReference type="ARBA" id="ARBA00023125"/>
    </source>
</evidence>
<evidence type="ECO:0000256" key="8">
    <source>
        <dbReference type="ARBA" id="ARBA00023163"/>
    </source>
</evidence>
<dbReference type="Gene3D" id="4.10.280.10">
    <property type="entry name" value="Helix-loop-helix DNA-binding domain"/>
    <property type="match status" value="1"/>
</dbReference>
<dbReference type="InterPro" id="IPR036638">
    <property type="entry name" value="HLH_DNA-bd_sf"/>
</dbReference>
<dbReference type="GO" id="GO:0003677">
    <property type="term" value="F:DNA binding"/>
    <property type="evidence" value="ECO:0007669"/>
    <property type="project" value="UniProtKB-KW"/>
</dbReference>
<dbReference type="FunFam" id="4.10.280.10:FF:000033">
    <property type="entry name" value="Transcription factor HES-5"/>
    <property type="match status" value="1"/>
</dbReference>
<dbReference type="GO" id="GO:0005634">
    <property type="term" value="C:nucleus"/>
    <property type="evidence" value="ECO:0007669"/>
    <property type="project" value="UniProtKB-SubCell"/>
</dbReference>
<keyword evidence="4" id="KW-0221">Differentiation</keyword>
<name>A0A8D0BQI7_SALMN</name>
<dbReference type="GO" id="GO:0006355">
    <property type="term" value="P:regulation of DNA-templated transcription"/>
    <property type="evidence" value="ECO:0007669"/>
    <property type="project" value="InterPro"/>
</dbReference>
<evidence type="ECO:0000256" key="1">
    <source>
        <dbReference type="ARBA" id="ARBA00004123"/>
    </source>
</evidence>
<keyword evidence="6" id="KW-0805">Transcription regulation</keyword>
<accession>A0A8D0BQI7</accession>
<evidence type="ECO:0000256" key="9">
    <source>
        <dbReference type="ARBA" id="ARBA00023242"/>
    </source>
</evidence>
<evidence type="ECO:0000256" key="3">
    <source>
        <dbReference type="ARBA" id="ARBA00022491"/>
    </source>
</evidence>
<comment type="subcellular location">
    <subcellularLocation>
        <location evidence="1">Nucleus</location>
    </subcellularLocation>
</comment>
<dbReference type="SUPFAM" id="SSF47459">
    <property type="entry name" value="HLH, helix-loop-helix DNA-binding domain"/>
    <property type="match status" value="1"/>
</dbReference>
<dbReference type="GO" id="GO:0097150">
    <property type="term" value="P:neuronal stem cell population maintenance"/>
    <property type="evidence" value="ECO:0007669"/>
    <property type="project" value="UniProtKB-ARBA"/>
</dbReference>
<feature type="domain" description="Orange" evidence="15">
    <location>
        <begin position="95"/>
        <end position="127"/>
    </location>
</feature>
<feature type="domain" description="BHLH" evidence="14">
    <location>
        <begin position="20"/>
        <end position="76"/>
    </location>
</feature>